<proteinExistence type="predicted"/>
<dbReference type="AlphaFoldDB" id="A0A8S0PMM4"/>
<evidence type="ECO:0000313" key="2">
    <source>
        <dbReference type="EMBL" id="CAA2954718.1"/>
    </source>
</evidence>
<dbReference type="EMBL" id="CACTIH010000122">
    <property type="protein sequence ID" value="CAA2954718.1"/>
    <property type="molecule type" value="Genomic_DNA"/>
</dbReference>
<feature type="region of interest" description="Disordered" evidence="1">
    <location>
        <begin position="28"/>
        <end position="51"/>
    </location>
</feature>
<dbReference type="OrthoDB" id="1736681at2759"/>
<protein>
    <submittedName>
        <fullName evidence="2">Uncharacterized protein</fullName>
    </submittedName>
</protein>
<comment type="caution">
    <text evidence="2">The sequence shown here is derived from an EMBL/GenBank/DDBJ whole genome shotgun (WGS) entry which is preliminary data.</text>
</comment>
<keyword evidence="3" id="KW-1185">Reference proteome</keyword>
<reference evidence="2 3" key="1">
    <citation type="submission" date="2019-12" db="EMBL/GenBank/DDBJ databases">
        <authorList>
            <person name="Alioto T."/>
            <person name="Alioto T."/>
            <person name="Gomez Garrido J."/>
        </authorList>
    </citation>
    <scope>NUCLEOTIDE SEQUENCE [LARGE SCALE GENOMIC DNA]</scope>
</reference>
<evidence type="ECO:0000313" key="3">
    <source>
        <dbReference type="Proteomes" id="UP000594638"/>
    </source>
</evidence>
<dbReference type="Proteomes" id="UP000594638">
    <property type="component" value="Unassembled WGS sequence"/>
</dbReference>
<dbReference type="Gramene" id="OE9A006380T1">
    <property type="protein sequence ID" value="OE9A006380C1"/>
    <property type="gene ID" value="OE9A006380"/>
</dbReference>
<gene>
    <name evidence="2" type="ORF">OLEA9_A006380</name>
</gene>
<sequence>MAAFAPTDQAADLLQKLSLDTQAKTLEIPEPTKKPSFDSGNVTAGHIQSRDGSLTPMLSDLVDQSMHYLPNGYPSTAYYYGSMGLVVSGRLHAICEFRGSRSHTLSLWG</sequence>
<accession>A0A8S0PMM4</accession>
<organism evidence="2 3">
    <name type="scientific">Olea europaea subsp. europaea</name>
    <dbReference type="NCBI Taxonomy" id="158383"/>
    <lineage>
        <taxon>Eukaryota</taxon>
        <taxon>Viridiplantae</taxon>
        <taxon>Streptophyta</taxon>
        <taxon>Embryophyta</taxon>
        <taxon>Tracheophyta</taxon>
        <taxon>Spermatophyta</taxon>
        <taxon>Magnoliopsida</taxon>
        <taxon>eudicotyledons</taxon>
        <taxon>Gunneridae</taxon>
        <taxon>Pentapetalae</taxon>
        <taxon>asterids</taxon>
        <taxon>lamiids</taxon>
        <taxon>Lamiales</taxon>
        <taxon>Oleaceae</taxon>
        <taxon>Oleeae</taxon>
        <taxon>Olea</taxon>
    </lineage>
</organism>
<evidence type="ECO:0000256" key="1">
    <source>
        <dbReference type="SAM" id="MobiDB-lite"/>
    </source>
</evidence>
<name>A0A8S0PMM4_OLEEU</name>